<keyword evidence="5" id="KW-1185">Reference proteome</keyword>
<gene>
    <name evidence="4" type="ORF">PLOB_00014154</name>
</gene>
<evidence type="ECO:0000313" key="4">
    <source>
        <dbReference type="EMBL" id="CAH3173490.1"/>
    </source>
</evidence>
<dbReference type="PANTHER" id="PTHR45902">
    <property type="entry name" value="LATROPHILIN RECEPTOR-LIKE PROTEIN A"/>
    <property type="match status" value="1"/>
</dbReference>
<dbReference type="InterPro" id="IPR036024">
    <property type="entry name" value="Somatomedin_B-like_dom_sf"/>
</dbReference>
<keyword evidence="1" id="KW-1015">Disulfide bond</keyword>
<evidence type="ECO:0000259" key="3">
    <source>
        <dbReference type="PROSITE" id="PS50958"/>
    </source>
</evidence>
<protein>
    <recommendedName>
        <fullName evidence="3">SMB domain-containing protein</fullName>
    </recommendedName>
</protein>
<dbReference type="PANTHER" id="PTHR45902:SF4">
    <property type="entry name" value="G-PROTEIN COUPLED RECEPTORS FAMILY 2 PROFILE 2 DOMAIN-CONTAINING PROTEIN"/>
    <property type="match status" value="1"/>
</dbReference>
<dbReference type="InterPro" id="IPR053231">
    <property type="entry name" value="GPCR_LN-TM7"/>
</dbReference>
<proteinExistence type="predicted"/>
<comment type="caution">
    <text evidence="4">The sequence shown here is derived from an EMBL/GenBank/DDBJ whole genome shotgun (WGS) entry which is preliminary data.</text>
</comment>
<dbReference type="Pfam" id="PF01033">
    <property type="entry name" value="Somatomedin_B"/>
    <property type="match status" value="1"/>
</dbReference>
<dbReference type="Proteomes" id="UP001159405">
    <property type="component" value="Unassembled WGS sequence"/>
</dbReference>
<dbReference type="EMBL" id="CALNXK010000182">
    <property type="protein sequence ID" value="CAH3173490.1"/>
    <property type="molecule type" value="Genomic_DNA"/>
</dbReference>
<dbReference type="PROSITE" id="PS50958">
    <property type="entry name" value="SMB_2"/>
    <property type="match status" value="1"/>
</dbReference>
<feature type="transmembrane region" description="Helical" evidence="2">
    <location>
        <begin position="382"/>
        <end position="404"/>
    </location>
</feature>
<keyword evidence="2" id="KW-0812">Transmembrane</keyword>
<feature type="domain" description="SMB" evidence="3">
    <location>
        <begin position="29"/>
        <end position="54"/>
    </location>
</feature>
<sequence length="405" mass="45545">MPLTTILLSGSFPLNQRSQARERIFQKPCYCDELCLELGDCCYDYFQRCVADLTPTCHLLKHVCVKTGNTDFYGYTMIGSCPSDNSYKNLQTLCTSTSSPLELPVFDLDDNSVYKNIFCAKCNRASNPVYWKFSAFCDRCYITASDIPKNRTMMLNFLTKNCDWKFAVPRANINLKKCLSVKVKCRESEPENSLLSSLCSFYAFPVCKNIQSKNPHCEMCRGNDISAFLCNCYPRPNTINPTPAREIPSLDILFDFSSSSDHTVKIGDKTTIVKNKECSHGFLYNPFTEKCVRLHVADPTVKNNGSFTNYSCKGSGFVKVGISSVTVLPNGSIWIPLHKRTFNNGSYFINGSFVFVCVNLTRNFTETTTLNSEDEKLTGRQITTYVGCAISITSLILLLGVYIIF</sequence>
<accession>A0ABN8R5X9</accession>
<dbReference type="InterPro" id="IPR001212">
    <property type="entry name" value="Somatomedin_B_dom"/>
</dbReference>
<evidence type="ECO:0000256" key="1">
    <source>
        <dbReference type="ARBA" id="ARBA00023157"/>
    </source>
</evidence>
<keyword evidence="2" id="KW-1133">Transmembrane helix</keyword>
<reference evidence="4 5" key="1">
    <citation type="submission" date="2022-05" db="EMBL/GenBank/DDBJ databases">
        <authorList>
            <consortium name="Genoscope - CEA"/>
            <person name="William W."/>
        </authorList>
    </citation>
    <scope>NUCLEOTIDE SEQUENCE [LARGE SCALE GENOMIC DNA]</scope>
</reference>
<evidence type="ECO:0000256" key="2">
    <source>
        <dbReference type="SAM" id="Phobius"/>
    </source>
</evidence>
<keyword evidence="2" id="KW-0472">Membrane</keyword>
<dbReference type="PROSITE" id="PS00524">
    <property type="entry name" value="SMB_1"/>
    <property type="match status" value="1"/>
</dbReference>
<evidence type="ECO:0000313" key="5">
    <source>
        <dbReference type="Proteomes" id="UP001159405"/>
    </source>
</evidence>
<organism evidence="4 5">
    <name type="scientific">Porites lobata</name>
    <dbReference type="NCBI Taxonomy" id="104759"/>
    <lineage>
        <taxon>Eukaryota</taxon>
        <taxon>Metazoa</taxon>
        <taxon>Cnidaria</taxon>
        <taxon>Anthozoa</taxon>
        <taxon>Hexacorallia</taxon>
        <taxon>Scleractinia</taxon>
        <taxon>Fungiina</taxon>
        <taxon>Poritidae</taxon>
        <taxon>Porites</taxon>
    </lineage>
</organism>
<dbReference type="SUPFAM" id="SSF90188">
    <property type="entry name" value="Somatomedin B domain"/>
    <property type="match status" value="1"/>
</dbReference>
<name>A0ABN8R5X9_9CNID</name>